<reference evidence="1 2" key="2">
    <citation type="journal article" date="2012" name="J. Bacteriol.">
        <title>Complete Genome Sequence of Rahnella sp. Strain Y9602, a Gammaproteobacterium Isolate from Metal- and Radionuclide-Contaminated Soil.</title>
        <authorList>
            <person name="Martinez R.J."/>
            <person name="Bruce D."/>
            <person name="Detter C."/>
            <person name="Goodwin L.A."/>
            <person name="Han J."/>
            <person name="Han C.S."/>
            <person name="Held B."/>
            <person name="Land M.L."/>
            <person name="Mikhailova N."/>
            <person name="Nolan M."/>
            <person name="Pennacchio L."/>
            <person name="Pitluck S."/>
            <person name="Tapia R."/>
            <person name="Woyke T."/>
            <person name="Sobecky P.A."/>
        </authorList>
    </citation>
    <scope>NUCLEOTIDE SEQUENCE [LARGE SCALE GENOMIC DNA]</scope>
    <source>
        <strain evidence="1 2">Y9602</strain>
        <plasmid evidence="1 2">pRAHAQ01</plasmid>
    </source>
</reference>
<evidence type="ECO:0000313" key="1">
    <source>
        <dbReference type="EMBL" id="ADW76600.1"/>
    </source>
</evidence>
<reference evidence="2" key="1">
    <citation type="submission" date="2011-01" db="EMBL/GenBank/DDBJ databases">
        <title>Complete sequence of plasmid1 of Rahnella sp. Y9602.</title>
        <authorList>
            <consortium name="US DOE Joint Genome Institute"/>
            <person name="Lucas S."/>
            <person name="Copeland A."/>
            <person name="Lapidus A."/>
            <person name="Cheng J.-F."/>
            <person name="Goodwin L."/>
            <person name="Pitluck S."/>
            <person name="Lu M."/>
            <person name="Detter J.C."/>
            <person name="Han C."/>
            <person name="Tapia R."/>
            <person name="Land M."/>
            <person name="Hauser L."/>
            <person name="Kyrpides N."/>
            <person name="Ivanova N."/>
            <person name="Ovchinnikova G."/>
            <person name="Pagani I."/>
            <person name="Sobecky P.A."/>
            <person name="Martinez R.J."/>
            <person name="Woyke T."/>
        </authorList>
    </citation>
    <scope>NUCLEOTIDE SEQUENCE [LARGE SCALE GENOMIC DNA]</scope>
    <source>
        <strain evidence="2">Y9602</strain>
        <plasmid evidence="2">pRAHAQ01</plasmid>
    </source>
</reference>
<gene>
    <name evidence="1" type="ordered locus">Rahaq_5025</name>
</gene>
<name>A0A0H3FIL7_RAHSY</name>
<dbReference type="EMBL" id="CP002506">
    <property type="protein sequence ID" value="ADW76600.1"/>
    <property type="molecule type" value="Genomic_DNA"/>
</dbReference>
<sequence length="66" mass="7217">MQGKNSAFGEGCRMVGECCLMFAQAGEDFSAGRIVLCLKRAQDEAIDTNGRPNIALQLAIRRLQGW</sequence>
<proteinExistence type="predicted"/>
<keyword evidence="1" id="KW-0614">Plasmid</keyword>
<evidence type="ECO:0000313" key="2">
    <source>
        <dbReference type="Proteomes" id="UP000007257"/>
    </source>
</evidence>
<dbReference type="AlphaFoldDB" id="A0A0H3FIL7"/>
<geneLocation type="plasmid" evidence="1 2">
    <name>pRAHAQ01</name>
</geneLocation>
<organism evidence="1 2">
    <name type="scientific">Rahnella sp. (strain Y9602)</name>
    <dbReference type="NCBI Taxonomy" id="2703885"/>
    <lineage>
        <taxon>Bacteria</taxon>
        <taxon>Pseudomonadati</taxon>
        <taxon>Pseudomonadota</taxon>
        <taxon>Gammaproteobacteria</taxon>
        <taxon>Enterobacterales</taxon>
        <taxon>Yersiniaceae</taxon>
        <taxon>Rahnella</taxon>
    </lineage>
</organism>
<accession>A0A0H3FIL7</accession>
<dbReference type="HOGENOM" id="CLU_188995_0_0_6"/>
<dbReference type="KEGG" id="rah:Rahaq_5025"/>
<dbReference type="Proteomes" id="UP000007257">
    <property type="component" value="Plasmid pRAHAQ01"/>
</dbReference>
<protein>
    <submittedName>
        <fullName evidence="1">Uncharacterized protein</fullName>
    </submittedName>
</protein>